<gene>
    <name evidence="1" type="ORF">H171_0369</name>
</gene>
<dbReference type="AlphaFoldDB" id="A0A2M8Z0F1"/>
<comment type="caution">
    <text evidence="1">The sequence shown here is derived from an EMBL/GenBank/DDBJ whole genome shotgun (WGS) entry which is preliminary data.</text>
</comment>
<reference evidence="1 2" key="1">
    <citation type="submission" date="2017-11" db="EMBL/GenBank/DDBJ databases">
        <title>Understudied soil microbes with underappreciated capabilities: Untangling the Clostridium saccharolyticum group.</title>
        <authorList>
            <person name="Leschine S."/>
        </authorList>
    </citation>
    <scope>NUCLEOTIDE SEQUENCE [LARGE SCALE GENOMIC DNA]</scope>
    <source>
        <strain evidence="1 2">18A</strain>
    </source>
</reference>
<protein>
    <submittedName>
        <fullName evidence="1">Uncharacterized protein</fullName>
    </submittedName>
</protein>
<dbReference type="Proteomes" id="UP000231092">
    <property type="component" value="Unassembled WGS sequence"/>
</dbReference>
<name>A0A2M8Z0F1_9FIRM</name>
<accession>A0A2M8Z0F1</accession>
<dbReference type="EMBL" id="PGET01000001">
    <property type="protein sequence ID" value="PJJ26921.1"/>
    <property type="molecule type" value="Genomic_DNA"/>
</dbReference>
<sequence>MPKEHGRNRGNTLRVYLYAQRAWANQRKHPAGIPVCPKSMGETEETPCGYTCMPKEHGRNRGKETVNL</sequence>
<organism evidence="1 2">
    <name type="scientific">[Clostridium] celerecrescens 18A</name>
    <dbReference type="NCBI Taxonomy" id="1286362"/>
    <lineage>
        <taxon>Bacteria</taxon>
        <taxon>Bacillati</taxon>
        <taxon>Bacillota</taxon>
        <taxon>Clostridia</taxon>
        <taxon>Lachnospirales</taxon>
        <taxon>Lachnospiraceae</taxon>
        <taxon>Lacrimispora</taxon>
    </lineage>
</organism>
<proteinExistence type="predicted"/>
<evidence type="ECO:0000313" key="2">
    <source>
        <dbReference type="Proteomes" id="UP000231092"/>
    </source>
</evidence>
<evidence type="ECO:0000313" key="1">
    <source>
        <dbReference type="EMBL" id="PJJ26921.1"/>
    </source>
</evidence>